<name>A0A834TNT6_9FABA</name>
<reference evidence="1" key="1">
    <citation type="submission" date="2020-09" db="EMBL/GenBank/DDBJ databases">
        <title>Genome-Enabled Discovery of Anthraquinone Biosynthesis in Senna tora.</title>
        <authorList>
            <person name="Kang S.-H."/>
            <person name="Pandey R.P."/>
            <person name="Lee C.-M."/>
            <person name="Sim J.-S."/>
            <person name="Jeong J.-T."/>
            <person name="Choi B.-S."/>
            <person name="Jung M."/>
            <person name="Ginzburg D."/>
            <person name="Zhao K."/>
            <person name="Won S.Y."/>
            <person name="Oh T.-J."/>
            <person name="Yu Y."/>
            <person name="Kim N.-H."/>
            <person name="Lee O.R."/>
            <person name="Lee T.-H."/>
            <person name="Bashyal P."/>
            <person name="Kim T.-S."/>
            <person name="Lee W.-H."/>
            <person name="Kawkins C."/>
            <person name="Kim C.-K."/>
            <person name="Kim J.S."/>
            <person name="Ahn B.O."/>
            <person name="Rhee S.Y."/>
            <person name="Sohng J.K."/>
        </authorList>
    </citation>
    <scope>NUCLEOTIDE SEQUENCE</scope>
    <source>
        <tissue evidence="1">Leaf</tissue>
    </source>
</reference>
<evidence type="ECO:0000313" key="1">
    <source>
        <dbReference type="EMBL" id="KAF7823930.1"/>
    </source>
</evidence>
<sequence>MPPCQSRLELGYKWCRRQRKRASNELCPLPSMLAMCQPESTTLGTGLHAGGVHHRGQNALFSNFFPGLLYAVEAESRIRGVRTVPCSVA</sequence>
<accession>A0A834TNT6</accession>
<dbReference type="AlphaFoldDB" id="A0A834TNT6"/>
<dbReference type="EMBL" id="JAAIUW010000007">
    <property type="protein sequence ID" value="KAF7823930.1"/>
    <property type="molecule type" value="Genomic_DNA"/>
</dbReference>
<comment type="caution">
    <text evidence="1">The sequence shown here is derived from an EMBL/GenBank/DDBJ whole genome shotgun (WGS) entry which is preliminary data.</text>
</comment>
<organism evidence="1 2">
    <name type="scientific">Senna tora</name>
    <dbReference type="NCBI Taxonomy" id="362788"/>
    <lineage>
        <taxon>Eukaryota</taxon>
        <taxon>Viridiplantae</taxon>
        <taxon>Streptophyta</taxon>
        <taxon>Embryophyta</taxon>
        <taxon>Tracheophyta</taxon>
        <taxon>Spermatophyta</taxon>
        <taxon>Magnoliopsida</taxon>
        <taxon>eudicotyledons</taxon>
        <taxon>Gunneridae</taxon>
        <taxon>Pentapetalae</taxon>
        <taxon>rosids</taxon>
        <taxon>fabids</taxon>
        <taxon>Fabales</taxon>
        <taxon>Fabaceae</taxon>
        <taxon>Caesalpinioideae</taxon>
        <taxon>Cassia clade</taxon>
        <taxon>Senna</taxon>
    </lineage>
</organism>
<keyword evidence="2" id="KW-1185">Reference proteome</keyword>
<dbReference type="Proteomes" id="UP000634136">
    <property type="component" value="Unassembled WGS sequence"/>
</dbReference>
<evidence type="ECO:0000313" key="2">
    <source>
        <dbReference type="Proteomes" id="UP000634136"/>
    </source>
</evidence>
<gene>
    <name evidence="1" type="ORF">G2W53_022074</name>
</gene>
<protein>
    <submittedName>
        <fullName evidence="1">Uncharacterized protein</fullName>
    </submittedName>
</protein>
<proteinExistence type="predicted"/>